<dbReference type="Pfam" id="PF02494">
    <property type="entry name" value="HYR"/>
    <property type="match status" value="1"/>
</dbReference>
<dbReference type="Pfam" id="PF16640">
    <property type="entry name" value="Big_3_5"/>
    <property type="match status" value="6"/>
</dbReference>
<dbReference type="InterPro" id="IPR014756">
    <property type="entry name" value="Ig_E-set"/>
</dbReference>
<name>A0A931LSE6_FIMGI</name>
<comment type="caution">
    <text evidence="4">The sequence shown here is derived from an EMBL/GenBank/DDBJ whole genome shotgun (WGS) entry which is preliminary data.</text>
</comment>
<evidence type="ECO:0000256" key="2">
    <source>
        <dbReference type="SAM" id="SignalP"/>
    </source>
</evidence>
<dbReference type="PROSITE" id="PS50825">
    <property type="entry name" value="HYR"/>
    <property type="match status" value="1"/>
</dbReference>
<dbReference type="Gene3D" id="2.60.40.10">
    <property type="entry name" value="Immunoglobulins"/>
    <property type="match status" value="6"/>
</dbReference>
<keyword evidence="2" id="KW-0732">Signal</keyword>
<dbReference type="SUPFAM" id="SSF81296">
    <property type="entry name" value="E set domains"/>
    <property type="match status" value="1"/>
</dbReference>
<accession>A0A931LSE6</accession>
<evidence type="ECO:0000256" key="1">
    <source>
        <dbReference type="ARBA" id="ARBA00022737"/>
    </source>
</evidence>
<dbReference type="InterPro" id="IPR043772">
    <property type="entry name" value="MBG_3"/>
</dbReference>
<reference evidence="4" key="1">
    <citation type="submission" date="2020-07" db="EMBL/GenBank/DDBJ databases">
        <title>Huge and variable diversity of episymbiotic CPR bacteria and DPANN archaea in groundwater ecosystems.</title>
        <authorList>
            <person name="He C.Y."/>
            <person name="Keren R."/>
            <person name="Whittaker M."/>
            <person name="Farag I.F."/>
            <person name="Doudna J."/>
            <person name="Cate J.H.D."/>
            <person name="Banfield J.F."/>
        </authorList>
    </citation>
    <scope>NUCLEOTIDE SEQUENCE</scope>
    <source>
        <strain evidence="4">NC_groundwater_17_Pr7_B-0.1um_64_12</strain>
    </source>
</reference>
<dbReference type="Proteomes" id="UP000727962">
    <property type="component" value="Unassembled WGS sequence"/>
</dbReference>
<dbReference type="InterPro" id="IPR013783">
    <property type="entry name" value="Ig-like_fold"/>
</dbReference>
<dbReference type="NCBIfam" id="NF038114">
    <property type="entry name" value="rightmost"/>
    <property type="match status" value="1"/>
</dbReference>
<evidence type="ECO:0000313" key="5">
    <source>
        <dbReference type="Proteomes" id="UP000727962"/>
    </source>
</evidence>
<dbReference type="Pfam" id="PF18887">
    <property type="entry name" value="MBG_3"/>
    <property type="match status" value="10"/>
</dbReference>
<dbReference type="NCBIfam" id="NF047446">
    <property type="entry name" value="barrel_OmpL47"/>
    <property type="match status" value="1"/>
</dbReference>
<feature type="signal peptide" evidence="2">
    <location>
        <begin position="1"/>
        <end position="27"/>
    </location>
</feature>
<keyword evidence="1" id="KW-0677">Repeat</keyword>
<dbReference type="InterPro" id="IPR032109">
    <property type="entry name" value="Big_3_5"/>
</dbReference>
<dbReference type="Pfam" id="PF18676">
    <property type="entry name" value="MBG_2"/>
    <property type="match status" value="1"/>
</dbReference>
<dbReference type="Gene3D" id="3.30.160.710">
    <property type="match status" value="1"/>
</dbReference>
<feature type="domain" description="HYR" evidence="3">
    <location>
        <begin position="1795"/>
        <end position="1876"/>
    </location>
</feature>
<dbReference type="Gene3D" id="3.30.1920.20">
    <property type="match status" value="1"/>
</dbReference>
<dbReference type="InterPro" id="IPR041286">
    <property type="entry name" value="MBG_2"/>
</dbReference>
<gene>
    <name evidence="4" type="ORF">HYR64_05105</name>
</gene>
<proteinExistence type="predicted"/>
<evidence type="ECO:0000313" key="4">
    <source>
        <dbReference type="EMBL" id="MBI1756469.1"/>
    </source>
</evidence>
<dbReference type="InterPro" id="IPR058094">
    <property type="entry name" value="Ig-like_OmpL47-like"/>
</dbReference>
<dbReference type="InterPro" id="IPR003410">
    <property type="entry name" value="HYR_dom"/>
</dbReference>
<protein>
    <submittedName>
        <fullName evidence="4">Ig-like domain repeat protein</fullName>
    </submittedName>
</protein>
<evidence type="ECO:0000259" key="3">
    <source>
        <dbReference type="PROSITE" id="PS50825"/>
    </source>
</evidence>
<dbReference type="EMBL" id="JACOSL010000031">
    <property type="protein sequence ID" value="MBI1756469.1"/>
    <property type="molecule type" value="Genomic_DNA"/>
</dbReference>
<organism evidence="4 5">
    <name type="scientific">Fimbriimonas ginsengisoli</name>
    <dbReference type="NCBI Taxonomy" id="1005039"/>
    <lineage>
        <taxon>Bacteria</taxon>
        <taxon>Bacillati</taxon>
        <taxon>Armatimonadota</taxon>
        <taxon>Fimbriimonadia</taxon>
        <taxon>Fimbriimonadales</taxon>
        <taxon>Fimbriimonadaceae</taxon>
        <taxon>Fimbriimonas</taxon>
    </lineage>
</organism>
<feature type="chain" id="PRO_5037403486" evidence="2">
    <location>
        <begin position="28"/>
        <end position="3112"/>
    </location>
</feature>
<sequence length="3112" mass="309076">MKRSYIAMLAVTTMVAALIGVSTPAWASGRRDGPTVATDKTDYAPGDVAQITGAGWYPNQPVTLQVVHIDGTAEGGAGHEPWIVTADEAGNLAATWLVSPDDSIGSSFKLTANSQPEGMALLYAECFFTDKTGSTTTVTSSVNPSTYGQSVTFTATVNGSGSAVPSGTIAFSEGATTLGTGVLSGSGHIATATFTINSLIGGVHTITADFNGDTNYTKSSGTVSQTVNPASSTTDVVSSLNPANQSQTVTFTATVTGGGPTGPTGTVTFKDGAATLGTGTLSGGSASLSTSALSVGHHNITATYSGDGNYNASTSNSLNENIQSLTNTNTSLASSPNPSVFGGTVAFTASVTPTSGPTGTVTFTEGATTLGTATLSGGSATLNLSTLSIGTHVVTAAYGGDSNFNGSTSSSVSQLVKGVTTTAVVSSLNPSVFTQSVTFTVTVSTTSGTPTGTVTLLDGATTIATLTLNASAQATFTSSGLAVGTHPISAVYAGDTNYNGSTSPTLNQVVNQIATTTSVVSSLNPSFSGDSVTFTATVAISGPGSGTPTGSVTFSDGVTPLATVSLSGATAAYTTSALAIGSHTINAAYSDGTNFASSSGSVSQTVNDNGTTTTLSSTSNPSTYGQSVTFDARAVTNGTGNVGGGSITFSDGATVLATIGVTGSGRASYSTSTLTAGSHTITAAYSGSPPLLASSASMSQVVNQAAATVTLSNLTQTYDGSPKSATVTTNPAGLSTSVTYNGSSTPPTSAGSYAVAATITDPNYAGSASGTLVVNKAAATLSLSNLTQTYDGSPKSATVTTSPLGLSGVSVTYNGSGTAPTNAGSYAVVASLSNTNYQAPNASGTLTINKAAATLTISDTSKTYNGSSQGVTVTTSPLGLIGVSVTYDGSATAPTNAGSYAVVASLTSANYQASNANATLTIAKATPTVTVTGGTFTYDGAAHPATGSVTGVLGESLGALTFSYAPGGASAPVTPGSYTATGSFAGDANYIPGSSSATITINKADQTITFGALAGKTYGDAPFSVSATASSGLAVGFSIFSGPATIAGSNITITGAGLVIVRASQPGDSNHNAAPNVDRSFTVAKATPIVTATGGSYVYDGFAHPATGTITGVNSEDLGTPTFTYTPGGATAPVNAGTYSAIGSFAGNANYNSADSAPAAIVISKAPATLTLGSLAATYDGSPKSVPVTTSPPSLTGVSVTYNGSATAPTNAGSYAVIASLDNPNYSASNATGTLVVAKADQTITFGALADRHFGDASFDLSATSSSGLTVSFAVTDPATLSGVTVSVPSDGGITKIITVTASQPGDSNHNPAPDVVQTFKLLENVAPVSVAASAPPVNGAGWNRNDVTITITATDNVGGDGVKEIRYQVGGGPIVVVSSDNTSVVISTEGTTAVSYWSVDNAGNAEVAKTITILLDKTAPDLSATPDRAPDSNGWYTSPVTFTFAGSDFGSGIDGTTLTTPILYSGPDSKNAFVSADVSDVAGNATHRQFPFKYDATAPTIVVTGLSGHCHQSVTFGISASDSGSGATITLVASLKKNGLPVWSQTVSDVLPVIPDQTLGGSSDDGMYELNVTATDEAGNVSTRTINFEINNQAPTITFLAGSPQDQQYYNSDQTIQYSVTTPAPPLTIVQTLTSLLVGVDVGPMDISSPTTVSAEGKYLIHIDAIDCTGLESTSDLTFYIDRTAPLVDDAALAGDLAPNPGWFKSSVTAAITASDPNIRSMPDSPSDIAGSGVKEIRYYATGAQPIGDSFKPIVVPGNNASVLINVEGITTITYWAVDNAGNAATPKTVVVRYDNTPPDLAQPADITVVATGFDGATVTFASPVATDNVDSAPTVTCTPLSGSLFGVGATLVTCTAVDAAGNQTTKTFTVNVVNPVPVLNTITPAMKAFGDGAFTMTLDGDKFMPNSVVRMDGEDRPTHFVSFNRLQADIPASDMSAAGTKQVTVFTPTPGGGTSAGQTFTIDKAHQTITFGALAGKTFGDPPFTVSATASSGLPVSFSIASGPTSVAGSIVTITGAGTATVRASQAGDSNWYAADDVDQALVIAKADPTVTATGGTFTYDGSPHPATGTTTGVGGAALDPPTFTYAPGGTAPIDAGTYLATGSFAGNANYNPASATATIVINKADQTITFDALADKTYGDAPIALIATASSGLDVSFCVVSGPATISGNTLTITGAGTVVVRAKQPGNHNYNAAPDVDRSFTVAKATATVHVTGGVFTYDGAAHPATGSIDGVNGENLGTPVFDYSPGGASAPVNAGTYGVSASFAGNANYNPASASASILINKAHATISLSGLSQVFDGTARIVIATTGPGGLSGVSVTYDGSSSAPINAGSYAIVASLTHQNYEADNATGTLVVAKADPIVTASGGTFTYDGLPHPATGSVTGVGGANLGTPDFAYAPGGASAPTNAGTYGVVASYAGSPNYNPASASATILINKADQTITFDALANKTYGDAPFSLSATASSGLSVSFCVVSGPATISANMLTITGAGAVVVRAKQPGDGNYNPAPVVDRGFTVAKFTPTVSVTGGIFVYDGNPHPATGSVTGANGEDLGAPSFSYSPGGTAPVNAGDYTATGSYPGNANYNPASSSASIHIDKAPATISLSDLSQTYNGSARVATATTTPAGLSGVSITYDGGGSAPVNAGSYAVVASLNNSNYAAPDATGALVVAKADPTVVATGGTYTYDASAHPATGTVTGVLSESLGAPTFAYTPGGASPPVNAGSYSVIGSFAGNGNYNAATSSPASILINKADQTISFGALPGRTYGDAPFALSASASSGLAVSFSVVSGPATLAGNTLTITAAGAVTVRAAQGGNGNYNAAPSVDQAFAVAKANPTVTINGGTFTYDNHPHPASGSVTGAHGEDLGAPAYNYTPGGSNAPVDVGTYPVSASFAGNGNYNPATSGATIVINKATLVVTADNKSKILGAPLPTLTGVLTGVQAGDAITATYSTTATQTSDVGTYPITPSLVDPGGSLGNYNVTINNGTLSILYLSNSGILPPINPDGTSVFKQGSTVPAKFKVYDVNGVSIGTPGVVTSFRLTEIVSGTVVQVVNEVVDSTTPDTAFRWDPTAMQWIFNISTKPLTKNQTYVYRISLKDGTFIDFRFGLK</sequence>